<keyword evidence="4" id="KW-0813">Transport</keyword>
<dbReference type="InterPro" id="IPR000515">
    <property type="entry name" value="MetI-like"/>
</dbReference>
<evidence type="ECO:0000256" key="3">
    <source>
        <dbReference type="ARBA" id="ARBA00016864"/>
    </source>
</evidence>
<evidence type="ECO:0000259" key="11">
    <source>
        <dbReference type="PROSITE" id="PS50928"/>
    </source>
</evidence>
<evidence type="ECO:0000256" key="5">
    <source>
        <dbReference type="ARBA" id="ARBA00022475"/>
    </source>
</evidence>
<dbReference type="Pfam" id="PF00528">
    <property type="entry name" value="BPD_transp_1"/>
    <property type="match status" value="1"/>
</dbReference>
<protein>
    <recommendedName>
        <fullName evidence="3 9">Phosphate transport system permease protein PstA</fullName>
    </recommendedName>
</protein>
<feature type="transmembrane region" description="Helical" evidence="9">
    <location>
        <begin position="299"/>
        <end position="328"/>
    </location>
</feature>
<dbReference type="GO" id="GO:0035435">
    <property type="term" value="P:phosphate ion transmembrane transport"/>
    <property type="evidence" value="ECO:0007669"/>
    <property type="project" value="InterPro"/>
</dbReference>
<feature type="transmembrane region" description="Helical" evidence="9">
    <location>
        <begin position="340"/>
        <end position="368"/>
    </location>
</feature>
<dbReference type="Gene3D" id="1.10.3720.10">
    <property type="entry name" value="MetI-like"/>
    <property type="match status" value="1"/>
</dbReference>
<evidence type="ECO:0000256" key="8">
    <source>
        <dbReference type="ARBA" id="ARBA00023136"/>
    </source>
</evidence>
<feature type="transmembrane region" description="Helical" evidence="9">
    <location>
        <begin position="391"/>
        <end position="414"/>
    </location>
</feature>
<accession>A0A9X2G149</accession>
<comment type="subcellular location">
    <subcellularLocation>
        <location evidence="9">Cell inner membrane</location>
        <topology evidence="9">Multi-pass membrane protein</topology>
    </subcellularLocation>
    <subcellularLocation>
        <location evidence="1">Cell membrane</location>
        <topology evidence="1">Multi-pass membrane protein</topology>
    </subcellularLocation>
</comment>
<feature type="transmembrane region" description="Helical" evidence="9">
    <location>
        <begin position="435"/>
        <end position="457"/>
    </location>
</feature>
<dbReference type="PANTHER" id="PTHR43470">
    <property type="entry name" value="PHOSPHATE TRANSPORT SYSTEM PERMEASE PROTEIN PSTA-RELATED"/>
    <property type="match status" value="1"/>
</dbReference>
<feature type="coiled-coil region" evidence="10">
    <location>
        <begin position="203"/>
        <end position="237"/>
    </location>
</feature>
<evidence type="ECO:0000256" key="2">
    <source>
        <dbReference type="ARBA" id="ARBA00007069"/>
    </source>
</evidence>
<evidence type="ECO:0000256" key="6">
    <source>
        <dbReference type="ARBA" id="ARBA00022692"/>
    </source>
</evidence>
<dbReference type="AlphaFoldDB" id="A0A9X2G149"/>
<dbReference type="RefSeq" id="WP_253618979.1">
    <property type="nucleotide sequence ID" value="NZ_JAMZDE010000006.1"/>
</dbReference>
<keyword evidence="10" id="KW-0175">Coiled coil</keyword>
<dbReference type="GO" id="GO:0005315">
    <property type="term" value="F:phosphate transmembrane transporter activity"/>
    <property type="evidence" value="ECO:0007669"/>
    <property type="project" value="InterPro"/>
</dbReference>
<evidence type="ECO:0000256" key="10">
    <source>
        <dbReference type="SAM" id="Coils"/>
    </source>
</evidence>
<evidence type="ECO:0000256" key="7">
    <source>
        <dbReference type="ARBA" id="ARBA00022989"/>
    </source>
</evidence>
<proteinExistence type="inferred from homology"/>
<keyword evidence="6 9" id="KW-0812">Transmembrane</keyword>
<dbReference type="SUPFAM" id="SSF161098">
    <property type="entry name" value="MetI-like"/>
    <property type="match status" value="1"/>
</dbReference>
<name>A0A9X2G149_9GAMM</name>
<dbReference type="PROSITE" id="PS50928">
    <property type="entry name" value="ABC_TM1"/>
    <property type="match status" value="1"/>
</dbReference>
<keyword evidence="7 9" id="KW-1133">Transmembrane helix</keyword>
<evidence type="ECO:0000313" key="13">
    <source>
        <dbReference type="Proteomes" id="UP001139474"/>
    </source>
</evidence>
<feature type="domain" description="ABC transmembrane type-1" evidence="11">
    <location>
        <begin position="303"/>
        <end position="535"/>
    </location>
</feature>
<organism evidence="12 13">
    <name type="scientific">Idiomarina rhizosphaerae</name>
    <dbReference type="NCBI Taxonomy" id="2961572"/>
    <lineage>
        <taxon>Bacteria</taxon>
        <taxon>Pseudomonadati</taxon>
        <taxon>Pseudomonadota</taxon>
        <taxon>Gammaproteobacteria</taxon>
        <taxon>Alteromonadales</taxon>
        <taxon>Idiomarinaceae</taxon>
        <taxon>Idiomarina</taxon>
    </lineage>
</organism>
<gene>
    <name evidence="12" type="primary">pstA</name>
    <name evidence="12" type="ORF">NJR55_06755</name>
</gene>
<evidence type="ECO:0000256" key="9">
    <source>
        <dbReference type="RuleBase" id="RU363043"/>
    </source>
</evidence>
<feature type="transmembrane region" description="Helical" evidence="9">
    <location>
        <begin position="516"/>
        <end position="538"/>
    </location>
</feature>
<dbReference type="InterPro" id="IPR005672">
    <property type="entry name" value="Phosphate_PstA"/>
</dbReference>
<evidence type="ECO:0000313" key="12">
    <source>
        <dbReference type="EMBL" id="MCP1339291.1"/>
    </source>
</evidence>
<dbReference type="PANTHER" id="PTHR43470:SF6">
    <property type="entry name" value="PHOSPHATE TRANSPORT SYSTEM PERMEASE PROTEIN PSTA"/>
    <property type="match status" value="1"/>
</dbReference>
<comment type="caution">
    <text evidence="12">The sequence shown here is derived from an EMBL/GenBank/DDBJ whole genome shotgun (WGS) entry which is preliminary data.</text>
</comment>
<sequence>MNKWFKSGKPWIWLTAGSVSVSLIAVVGLVLMIGWRGLSFFWPSAIHEMSIEQADGSTRTLIGEIYESESVPTSRVSDAGTIMDGYEGEKVTRYLMKIGNREYVPLDFAWVLGPAIRADETPAGLAVIERTKDGNFYGYPVAIEQQGERVATQGNLREELFQRMERAVELNEKAMALQEGEIGAINYELTQLNLQRRGLELSGSLTEEAINDIEQRREQLQSQYLEYEKELFALRDKAGRDSLIMRDMRGEEIKVPMYQVLDVNFPNDMGFFAKLGHFFQQIGKFVSEPPREANTEGGVFPAIFGTVFMVLLMSIIVAPFGVIAAVYLHEYAGKNAVTKLIRIAVINLAGVPSIVYGVFGLGFFVYMVGGSLDQIFYPEALPNPTFGTPGVLWSAVTLAILTLPVVIVATEEGLSRIPPTLREGSLSLGATKWETIWRIVLPMASPAIMTGLILAVARAAGEVAPLMLVGVVKSAPMLPVDGNFPYFHLDRKFMHLGFHIYDVGFQSPNVEAARPLVYATSFLLITIIVGLNLTAIGVRNHLREKYRSLEH</sequence>
<keyword evidence="13" id="KW-1185">Reference proteome</keyword>
<evidence type="ECO:0000256" key="4">
    <source>
        <dbReference type="ARBA" id="ARBA00022448"/>
    </source>
</evidence>
<feature type="transmembrane region" description="Helical" evidence="9">
    <location>
        <begin position="12"/>
        <end position="35"/>
    </location>
</feature>
<comment type="similarity">
    <text evidence="2 9">Belongs to the binding-protein-dependent transport system permease family. CysTW subfamily.</text>
</comment>
<evidence type="ECO:0000256" key="1">
    <source>
        <dbReference type="ARBA" id="ARBA00004651"/>
    </source>
</evidence>
<dbReference type="NCBIfam" id="TIGR00974">
    <property type="entry name" value="3a0107s02c"/>
    <property type="match status" value="1"/>
</dbReference>
<keyword evidence="8 9" id="KW-0472">Membrane</keyword>
<dbReference type="Proteomes" id="UP001139474">
    <property type="component" value="Unassembled WGS sequence"/>
</dbReference>
<dbReference type="GO" id="GO:0005886">
    <property type="term" value="C:plasma membrane"/>
    <property type="evidence" value="ECO:0007669"/>
    <property type="project" value="UniProtKB-SubCell"/>
</dbReference>
<dbReference type="CDD" id="cd06261">
    <property type="entry name" value="TM_PBP2"/>
    <property type="match status" value="1"/>
</dbReference>
<keyword evidence="5 9" id="KW-1003">Cell membrane</keyword>
<dbReference type="EMBL" id="JAMZDE010000006">
    <property type="protein sequence ID" value="MCP1339291.1"/>
    <property type="molecule type" value="Genomic_DNA"/>
</dbReference>
<dbReference type="InterPro" id="IPR035906">
    <property type="entry name" value="MetI-like_sf"/>
</dbReference>
<reference evidence="12" key="1">
    <citation type="submission" date="2022-06" db="EMBL/GenBank/DDBJ databases">
        <title>Idiomarina rhizosphaerae M1R2S28.</title>
        <authorList>
            <person name="Sun J.-Q."/>
            <person name="Li L.-F."/>
        </authorList>
    </citation>
    <scope>NUCLEOTIDE SEQUENCE</scope>
    <source>
        <strain evidence="12">M1R2S28</strain>
    </source>
</reference>